<proteinExistence type="predicted"/>
<dbReference type="SUPFAM" id="SSF46894">
    <property type="entry name" value="C-terminal effector domain of the bipartite response regulators"/>
    <property type="match status" value="1"/>
</dbReference>
<reference evidence="5 6" key="1">
    <citation type="submission" date="2022-06" db="EMBL/GenBank/DDBJ databases">
        <title>Ideonella sp. NS12-5 Genome sequencing and assembly.</title>
        <authorList>
            <person name="Jung Y."/>
        </authorList>
    </citation>
    <scope>NUCLEOTIDE SEQUENCE [LARGE SCALE GENOMIC DNA]</scope>
    <source>
        <strain evidence="5 6">NS12-5</strain>
    </source>
</reference>
<dbReference type="InterPro" id="IPR036693">
    <property type="entry name" value="TF_LuxR_autoind-bd_dom_sf"/>
</dbReference>
<dbReference type="PRINTS" id="PR00038">
    <property type="entry name" value="HTHLUXR"/>
</dbReference>
<dbReference type="PANTHER" id="PTHR44688">
    <property type="entry name" value="DNA-BINDING TRANSCRIPTIONAL ACTIVATOR DEVR_DOSR"/>
    <property type="match status" value="1"/>
</dbReference>
<dbReference type="EMBL" id="JAMXMC010000011">
    <property type="protein sequence ID" value="MCO5978639.1"/>
    <property type="molecule type" value="Genomic_DNA"/>
</dbReference>
<dbReference type="InterPro" id="IPR036388">
    <property type="entry name" value="WH-like_DNA-bd_sf"/>
</dbReference>
<evidence type="ECO:0000256" key="1">
    <source>
        <dbReference type="ARBA" id="ARBA00023015"/>
    </source>
</evidence>
<sequence>MDPGLRGAGGSAVTAGMLHGSFLSVMQAQTEADFREEVIRFAQDLGFAYVSAMTVIDHSLTHSDFFTVDNTPANFLDVFGNHQLWRRDPVMQHCKRGTVPILWDQATYVRNGVEELWEEQAAFGYRTGIALAMHLPQGRHFTFGVDRDQALPREPAALTRIVADIQLFAVHAQEAALRLFVAPNAVALERPKLTPRELEALRWTMEGKTAWEVGTILGISERTAVLHLQNAMHKLEASNKHQAVLKALRLGLIH</sequence>
<name>A0ABT1BQZ4_9BURK</name>
<dbReference type="RefSeq" id="WP_252771349.1">
    <property type="nucleotide sequence ID" value="NZ_JAMXMC010000011.1"/>
</dbReference>
<dbReference type="SUPFAM" id="SSF75516">
    <property type="entry name" value="Pheromone-binding domain of LuxR-like quorum-sensing transcription factors"/>
    <property type="match status" value="1"/>
</dbReference>
<keyword evidence="3" id="KW-0804">Transcription</keyword>
<keyword evidence="2" id="KW-0238">DNA-binding</keyword>
<gene>
    <name evidence="5" type="ORF">M0L44_18235</name>
</gene>
<keyword evidence="6" id="KW-1185">Reference proteome</keyword>
<comment type="caution">
    <text evidence="5">The sequence shown here is derived from an EMBL/GenBank/DDBJ whole genome shotgun (WGS) entry which is preliminary data.</text>
</comment>
<evidence type="ECO:0000256" key="3">
    <source>
        <dbReference type="ARBA" id="ARBA00023163"/>
    </source>
</evidence>
<evidence type="ECO:0000259" key="4">
    <source>
        <dbReference type="PROSITE" id="PS50043"/>
    </source>
</evidence>
<dbReference type="Gene3D" id="1.10.10.10">
    <property type="entry name" value="Winged helix-like DNA-binding domain superfamily/Winged helix DNA-binding domain"/>
    <property type="match status" value="1"/>
</dbReference>
<dbReference type="Pfam" id="PF03472">
    <property type="entry name" value="Autoind_bind"/>
    <property type="match status" value="1"/>
</dbReference>
<accession>A0ABT1BQZ4</accession>
<dbReference type="PANTHER" id="PTHR44688:SF16">
    <property type="entry name" value="DNA-BINDING TRANSCRIPTIONAL ACTIVATOR DEVR_DOSR"/>
    <property type="match status" value="1"/>
</dbReference>
<organism evidence="5 6">
    <name type="scientific">Ideonella oryzae</name>
    <dbReference type="NCBI Taxonomy" id="2937441"/>
    <lineage>
        <taxon>Bacteria</taxon>
        <taxon>Pseudomonadati</taxon>
        <taxon>Pseudomonadota</taxon>
        <taxon>Betaproteobacteria</taxon>
        <taxon>Burkholderiales</taxon>
        <taxon>Sphaerotilaceae</taxon>
        <taxon>Ideonella</taxon>
    </lineage>
</organism>
<feature type="domain" description="HTH luxR-type" evidence="4">
    <location>
        <begin position="186"/>
        <end position="251"/>
    </location>
</feature>
<dbReference type="Gene3D" id="3.30.450.80">
    <property type="entry name" value="Transcription factor LuxR-like, autoinducer-binding domain"/>
    <property type="match status" value="1"/>
</dbReference>
<evidence type="ECO:0000256" key="2">
    <source>
        <dbReference type="ARBA" id="ARBA00023125"/>
    </source>
</evidence>
<evidence type="ECO:0000313" key="5">
    <source>
        <dbReference type="EMBL" id="MCO5978639.1"/>
    </source>
</evidence>
<evidence type="ECO:0000313" key="6">
    <source>
        <dbReference type="Proteomes" id="UP001204851"/>
    </source>
</evidence>
<dbReference type="InterPro" id="IPR016032">
    <property type="entry name" value="Sig_transdc_resp-reg_C-effctor"/>
</dbReference>
<dbReference type="Proteomes" id="UP001204851">
    <property type="component" value="Unassembled WGS sequence"/>
</dbReference>
<dbReference type="Pfam" id="PF00196">
    <property type="entry name" value="GerE"/>
    <property type="match status" value="1"/>
</dbReference>
<dbReference type="CDD" id="cd06170">
    <property type="entry name" value="LuxR_C_like"/>
    <property type="match status" value="1"/>
</dbReference>
<dbReference type="InterPro" id="IPR005143">
    <property type="entry name" value="TF_LuxR_autoind-bd_dom"/>
</dbReference>
<dbReference type="PROSITE" id="PS50043">
    <property type="entry name" value="HTH_LUXR_2"/>
    <property type="match status" value="1"/>
</dbReference>
<keyword evidence="1" id="KW-0805">Transcription regulation</keyword>
<protein>
    <submittedName>
        <fullName evidence="5">LuxR family transcriptional regulator</fullName>
    </submittedName>
</protein>
<dbReference type="SMART" id="SM00421">
    <property type="entry name" value="HTH_LUXR"/>
    <property type="match status" value="1"/>
</dbReference>
<dbReference type="InterPro" id="IPR000792">
    <property type="entry name" value="Tscrpt_reg_LuxR_C"/>
</dbReference>